<proteinExistence type="predicted"/>
<evidence type="ECO:0000313" key="1">
    <source>
        <dbReference type="EMBL" id="MPM52961.1"/>
    </source>
</evidence>
<reference evidence="1" key="1">
    <citation type="submission" date="2019-08" db="EMBL/GenBank/DDBJ databases">
        <authorList>
            <person name="Kucharzyk K."/>
            <person name="Murdoch R.W."/>
            <person name="Higgins S."/>
            <person name="Loffler F."/>
        </authorList>
    </citation>
    <scope>NUCLEOTIDE SEQUENCE</scope>
</reference>
<accession>A0A645AKX8</accession>
<gene>
    <name evidence="1" type="ORF">SDC9_99725</name>
</gene>
<sequence>MALLRQETREKVLNELKNEKVADVYLALILAHDKFTSVNQQRREENIHSWERTYNFQWPEVLSLQGLHSIDTDELSPTEVFKQVLAILVEEIPQFGAVFLSIQSSLAAQET</sequence>
<dbReference type="AlphaFoldDB" id="A0A645AKX8"/>
<comment type="caution">
    <text evidence="1">The sequence shown here is derived from an EMBL/GenBank/DDBJ whole genome shotgun (WGS) entry which is preliminary data.</text>
</comment>
<organism evidence="1">
    <name type="scientific">bioreactor metagenome</name>
    <dbReference type="NCBI Taxonomy" id="1076179"/>
    <lineage>
        <taxon>unclassified sequences</taxon>
        <taxon>metagenomes</taxon>
        <taxon>ecological metagenomes</taxon>
    </lineage>
</organism>
<dbReference type="EMBL" id="VSSQ01014105">
    <property type="protein sequence ID" value="MPM52961.1"/>
    <property type="molecule type" value="Genomic_DNA"/>
</dbReference>
<name>A0A645AKX8_9ZZZZ</name>
<protein>
    <submittedName>
        <fullName evidence="1">Uncharacterized protein</fullName>
    </submittedName>
</protein>